<sequence length="202" mass="23184">MEMIWHCISTSAMRMLWNGEVLEEFESSRGIRQVAVNQSIWKPIRLNRRGPSISHLAFADDLILFAEENMEQVHIIQTILKLFCRSSEQKVSLDKSKVFFSKNVVWHTKLQFSGDPGIAWTNDLGKYLGVTIIHKRASKRIYQFILNKVGQRLNNWKAKTHSFSGRVSLAKSVLQALPSYVMQSTYLPKCVMILTKLEGVAK</sequence>
<keyword evidence="2" id="KW-1185">Reference proteome</keyword>
<proteinExistence type="predicted"/>
<evidence type="ECO:0000313" key="2">
    <source>
        <dbReference type="Proteomes" id="UP000257109"/>
    </source>
</evidence>
<accession>A0A371F1N7</accession>
<comment type="caution">
    <text evidence="1">The sequence shown here is derived from an EMBL/GenBank/DDBJ whole genome shotgun (WGS) entry which is preliminary data.</text>
</comment>
<protein>
    <submittedName>
        <fullName evidence="1">Ribonuclease H protein</fullName>
    </submittedName>
</protein>
<feature type="non-terminal residue" evidence="1">
    <location>
        <position position="1"/>
    </location>
</feature>
<gene>
    <name evidence="1" type="ORF">CR513_48338</name>
</gene>
<dbReference type="OrthoDB" id="1434716at2759"/>
<dbReference type="EMBL" id="QJKJ01011010">
    <property type="protein sequence ID" value="RDX72206.1"/>
    <property type="molecule type" value="Genomic_DNA"/>
</dbReference>
<dbReference type="PANTHER" id="PTHR33116">
    <property type="entry name" value="REVERSE TRANSCRIPTASE ZINC-BINDING DOMAIN-CONTAINING PROTEIN-RELATED-RELATED"/>
    <property type="match status" value="1"/>
</dbReference>
<organism evidence="1 2">
    <name type="scientific">Mucuna pruriens</name>
    <name type="common">Velvet bean</name>
    <name type="synonym">Dolichos pruriens</name>
    <dbReference type="NCBI Taxonomy" id="157652"/>
    <lineage>
        <taxon>Eukaryota</taxon>
        <taxon>Viridiplantae</taxon>
        <taxon>Streptophyta</taxon>
        <taxon>Embryophyta</taxon>
        <taxon>Tracheophyta</taxon>
        <taxon>Spermatophyta</taxon>
        <taxon>Magnoliopsida</taxon>
        <taxon>eudicotyledons</taxon>
        <taxon>Gunneridae</taxon>
        <taxon>Pentapetalae</taxon>
        <taxon>rosids</taxon>
        <taxon>fabids</taxon>
        <taxon>Fabales</taxon>
        <taxon>Fabaceae</taxon>
        <taxon>Papilionoideae</taxon>
        <taxon>50 kb inversion clade</taxon>
        <taxon>NPAAA clade</taxon>
        <taxon>indigoferoid/millettioid clade</taxon>
        <taxon>Phaseoleae</taxon>
        <taxon>Mucuna</taxon>
    </lineage>
</organism>
<dbReference type="AlphaFoldDB" id="A0A371F1N7"/>
<dbReference type="STRING" id="157652.A0A371F1N7"/>
<dbReference type="PANTHER" id="PTHR33116:SF70">
    <property type="entry name" value="NON-LTR RETROELEMENT REVERSE TRANSCRIPTASE-LIKE PROTEIN"/>
    <property type="match status" value="1"/>
</dbReference>
<evidence type="ECO:0000313" key="1">
    <source>
        <dbReference type="EMBL" id="RDX72206.1"/>
    </source>
</evidence>
<dbReference type="Proteomes" id="UP000257109">
    <property type="component" value="Unassembled WGS sequence"/>
</dbReference>
<name>A0A371F1N7_MUCPR</name>
<reference evidence="1" key="1">
    <citation type="submission" date="2018-05" db="EMBL/GenBank/DDBJ databases">
        <title>Draft genome of Mucuna pruriens seed.</title>
        <authorList>
            <person name="Nnadi N.E."/>
            <person name="Vos R."/>
            <person name="Hasami M.H."/>
            <person name="Devisetty U.K."/>
            <person name="Aguiy J.C."/>
        </authorList>
    </citation>
    <scope>NUCLEOTIDE SEQUENCE [LARGE SCALE GENOMIC DNA]</scope>
    <source>
        <strain evidence="1">JCA_2017</strain>
    </source>
</reference>